<feature type="transmembrane region" description="Helical" evidence="9">
    <location>
        <begin position="16"/>
        <end position="37"/>
    </location>
</feature>
<keyword evidence="7" id="KW-0067">ATP-binding</keyword>
<dbReference type="InterPro" id="IPR011712">
    <property type="entry name" value="Sig_transdc_His_kin_sub3_dim/P"/>
</dbReference>
<sequence>MKSLLGESDLSRPANLAAVGTFAVGLLLWACGAFTFFSDHDVYPWYIKLLLLTAALGIALAARARPALAFGVMCALLAVDAVWGPSLPLWIAMSDVVFLCAVRGSRTVQHVVVAVCTLLTLGLAVVGALAGGVRVGVLVGLIGIAFLLSPFTYALAVTSARRASDAEKTAAISRADAERTEALSDERRRLSRELHDTVAGHVSAIAILSEAARDCDEPSVIVDSIRRNSIAALGELRAMIDVLAADGDERTTVRWTSLEPLIAAADAVGSTVTVDGDPADLPHQVEAALTRIAGEALANATRHAPGRTVSVVVAELADRVRLTVRNEMSFPPAAAGRGIVNMQVRAESIGGRADAGPDGNEWIVTAEVPR</sequence>
<keyword evidence="5" id="KW-0547">Nucleotide-binding</keyword>
<dbReference type="Gene3D" id="1.20.5.1930">
    <property type="match status" value="1"/>
</dbReference>
<evidence type="ECO:0000256" key="7">
    <source>
        <dbReference type="ARBA" id="ARBA00022840"/>
    </source>
</evidence>
<keyword evidence="9" id="KW-0472">Membrane</keyword>
<dbReference type="GO" id="GO:0046983">
    <property type="term" value="F:protein dimerization activity"/>
    <property type="evidence" value="ECO:0007669"/>
    <property type="project" value="InterPro"/>
</dbReference>
<accession>A0AA97CY81</accession>
<dbReference type="SUPFAM" id="SSF55874">
    <property type="entry name" value="ATPase domain of HSP90 chaperone/DNA topoisomerase II/histidine kinase"/>
    <property type="match status" value="1"/>
</dbReference>
<evidence type="ECO:0000256" key="4">
    <source>
        <dbReference type="ARBA" id="ARBA00022679"/>
    </source>
</evidence>
<keyword evidence="4" id="KW-0808">Transferase</keyword>
<evidence type="ECO:0000256" key="5">
    <source>
        <dbReference type="ARBA" id="ARBA00022741"/>
    </source>
</evidence>
<keyword evidence="3" id="KW-0597">Phosphoprotein</keyword>
<evidence type="ECO:0000256" key="9">
    <source>
        <dbReference type="SAM" id="Phobius"/>
    </source>
</evidence>
<name>A0AA97CY81_9ACTN</name>
<evidence type="ECO:0000256" key="6">
    <source>
        <dbReference type="ARBA" id="ARBA00022777"/>
    </source>
</evidence>
<keyword evidence="9" id="KW-1133">Transmembrane helix</keyword>
<dbReference type="Gene3D" id="3.30.565.10">
    <property type="entry name" value="Histidine kinase-like ATPase, C-terminal domain"/>
    <property type="match status" value="1"/>
</dbReference>
<evidence type="ECO:0000313" key="11">
    <source>
        <dbReference type="EMBL" id="WOC13370.1"/>
    </source>
</evidence>
<evidence type="ECO:0000256" key="2">
    <source>
        <dbReference type="ARBA" id="ARBA00012438"/>
    </source>
</evidence>
<feature type="transmembrane region" description="Helical" evidence="9">
    <location>
        <begin position="137"/>
        <end position="156"/>
    </location>
</feature>
<proteinExistence type="predicted"/>
<feature type="transmembrane region" description="Helical" evidence="9">
    <location>
        <begin position="43"/>
        <end position="61"/>
    </location>
</feature>
<dbReference type="GO" id="GO:0016020">
    <property type="term" value="C:membrane"/>
    <property type="evidence" value="ECO:0007669"/>
    <property type="project" value="InterPro"/>
</dbReference>
<dbReference type="PANTHER" id="PTHR24421">
    <property type="entry name" value="NITRATE/NITRITE SENSOR PROTEIN NARX-RELATED"/>
    <property type="match status" value="1"/>
</dbReference>
<dbReference type="Pfam" id="PF07730">
    <property type="entry name" value="HisKA_3"/>
    <property type="match status" value="1"/>
</dbReference>
<evidence type="ECO:0000256" key="3">
    <source>
        <dbReference type="ARBA" id="ARBA00022553"/>
    </source>
</evidence>
<evidence type="ECO:0000256" key="8">
    <source>
        <dbReference type="ARBA" id="ARBA00023012"/>
    </source>
</evidence>
<dbReference type="PANTHER" id="PTHR24421:SF10">
    <property type="entry name" value="NITRATE_NITRITE SENSOR PROTEIN NARQ"/>
    <property type="match status" value="1"/>
</dbReference>
<protein>
    <recommendedName>
        <fullName evidence="2">histidine kinase</fullName>
        <ecNumber evidence="2">2.7.13.3</ecNumber>
    </recommendedName>
</protein>
<reference evidence="11" key="1">
    <citation type="submission" date="2023-06" db="EMBL/GenBank/DDBJ databases">
        <title>Gordonia sp. nov. and Pseudochrobactrum sp. nov., two species isolated from the burying beetle Nicrophorus vespilloides.</title>
        <authorList>
            <person name="Poehlein A."/>
            <person name="Guzman J."/>
            <person name="Daniel R."/>
            <person name="Vilcinskas A."/>
        </authorList>
    </citation>
    <scope>NUCLEOTIDE SEQUENCE</scope>
    <source>
        <strain evidence="11">MP11Mi</strain>
    </source>
</reference>
<feature type="domain" description="Signal transduction histidine kinase subgroup 3 dimerisation and phosphoacceptor" evidence="10">
    <location>
        <begin position="186"/>
        <end position="244"/>
    </location>
</feature>
<organism evidence="11">
    <name type="scientific">Gordonia sp. MP11Mi</name>
    <dbReference type="NCBI Taxonomy" id="3022769"/>
    <lineage>
        <taxon>Bacteria</taxon>
        <taxon>Bacillati</taxon>
        <taxon>Actinomycetota</taxon>
        <taxon>Actinomycetes</taxon>
        <taxon>Mycobacteriales</taxon>
        <taxon>Gordoniaceae</taxon>
        <taxon>Gordonia</taxon>
    </lineage>
</organism>
<dbReference type="InterPro" id="IPR036890">
    <property type="entry name" value="HATPase_C_sf"/>
</dbReference>
<dbReference type="GO" id="GO:0000155">
    <property type="term" value="F:phosphorelay sensor kinase activity"/>
    <property type="evidence" value="ECO:0007669"/>
    <property type="project" value="InterPro"/>
</dbReference>
<comment type="catalytic activity">
    <reaction evidence="1">
        <text>ATP + protein L-histidine = ADP + protein N-phospho-L-histidine.</text>
        <dbReference type="EC" id="2.7.13.3"/>
    </reaction>
</comment>
<dbReference type="EC" id="2.7.13.3" evidence="2"/>
<keyword evidence="8" id="KW-0902">Two-component regulatory system</keyword>
<dbReference type="CDD" id="cd16917">
    <property type="entry name" value="HATPase_UhpB-NarQ-NarX-like"/>
    <property type="match status" value="1"/>
</dbReference>
<keyword evidence="9" id="KW-0812">Transmembrane</keyword>
<evidence type="ECO:0000256" key="1">
    <source>
        <dbReference type="ARBA" id="ARBA00000085"/>
    </source>
</evidence>
<feature type="transmembrane region" description="Helical" evidence="9">
    <location>
        <begin position="111"/>
        <end position="130"/>
    </location>
</feature>
<dbReference type="EMBL" id="CP128986">
    <property type="protein sequence ID" value="WOC13370.1"/>
    <property type="molecule type" value="Genomic_DNA"/>
</dbReference>
<dbReference type="InterPro" id="IPR050482">
    <property type="entry name" value="Sensor_HK_TwoCompSys"/>
</dbReference>
<dbReference type="GO" id="GO:0005524">
    <property type="term" value="F:ATP binding"/>
    <property type="evidence" value="ECO:0007669"/>
    <property type="project" value="UniProtKB-KW"/>
</dbReference>
<keyword evidence="6" id="KW-0418">Kinase</keyword>
<feature type="transmembrane region" description="Helical" evidence="9">
    <location>
        <begin position="68"/>
        <end position="91"/>
    </location>
</feature>
<evidence type="ECO:0000259" key="10">
    <source>
        <dbReference type="Pfam" id="PF07730"/>
    </source>
</evidence>
<gene>
    <name evidence="11" type="ORF">MP11Mi_24710</name>
</gene>
<dbReference type="RefSeq" id="WP_420039196.1">
    <property type="nucleotide sequence ID" value="NZ_CP128986.1"/>
</dbReference>
<dbReference type="AlphaFoldDB" id="A0AA97CY81"/>